<reference evidence="1 2" key="2">
    <citation type="journal article" date="2011" name="Mol. Biol. Evol.">
        <title>Unity in variety--the pan-genome of the Chlamydiae.</title>
        <authorList>
            <person name="Collingro A."/>
            <person name="Tischler P."/>
            <person name="Weinmaier T."/>
            <person name="Penz T."/>
            <person name="Heinz E."/>
            <person name="Brunham R.C."/>
            <person name="Read T.D."/>
            <person name="Bavoil P.M."/>
            <person name="Sachse K."/>
            <person name="Kahane S."/>
            <person name="Friedman M.G."/>
            <person name="Rattei T."/>
            <person name="Myers G.S."/>
            <person name="Horn M."/>
        </authorList>
    </citation>
    <scope>NUCLEOTIDE SEQUENCE [LARGE SCALE GENOMIC DNA]</scope>
    <source>
        <strain evidence="2">ATCC VR-1471 / Z</strain>
    </source>
</reference>
<dbReference type="KEGG" id="sng:SNE_A22230"/>
<dbReference type="HOGENOM" id="CLU_620959_0_0_0"/>
<accession>F8L461</accession>
<proteinExistence type="predicted"/>
<gene>
    <name evidence="1" type="ordered locus">SNE_A22230</name>
</gene>
<dbReference type="eggNOG" id="COG0707">
    <property type="taxonomic scope" value="Bacteria"/>
</dbReference>
<dbReference type="STRING" id="331113.SNE_A22230"/>
<organism evidence="1 2">
    <name type="scientific">Simkania negevensis (strain ATCC VR-1471 / DSM 27360 / Z)</name>
    <dbReference type="NCBI Taxonomy" id="331113"/>
    <lineage>
        <taxon>Bacteria</taxon>
        <taxon>Pseudomonadati</taxon>
        <taxon>Chlamydiota</taxon>
        <taxon>Chlamydiia</taxon>
        <taxon>Parachlamydiales</taxon>
        <taxon>Simkaniaceae</taxon>
        <taxon>Simkania</taxon>
    </lineage>
</organism>
<dbReference type="Proteomes" id="UP000000496">
    <property type="component" value="Chromosome gsn.131"/>
</dbReference>
<dbReference type="RefSeq" id="WP_013944566.1">
    <property type="nucleotide sequence ID" value="NC_015713.1"/>
</dbReference>
<evidence type="ECO:0000313" key="2">
    <source>
        <dbReference type="Proteomes" id="UP000000496"/>
    </source>
</evidence>
<sequence>MAGKRNNKPKKLLLITSSGGGGHIQAANAKAVKALSEDPNLEIIQKDILIDWVGRRFGKCFVHLWNVSQKKGNLRMLSFLSKNIPVADILFWVLIFIKALRTILREDVDRIIDTQPVGTSATIKALKVASRFTGKKIKLEKVITELPTEKVLHFFKPIKGLSQADRNLLRLVSTTPLLSADQTPDAFWQKNCKLQESEVLYEDFPLRATFEVFRQKLDAPIERMNIEIKVKNYIEKFLIADTIKRGNLHAEIFRDKIAITIEPTDKVSTILLGSQPTEEATIKYVKSFIEMANKAGDRGFRHLLFVFCNHEAEHRNSLLRRVHDAIQKFTDYPQYLNIIPMCFQGDEVIAPLYYRSDATFTRSGGLTSMELMTVAQGQIWIHSEIKGTLDREKLGNGMPIWERGNAHYLQEKKGAQFITPETFADFCSSYFMPESASSSLA</sequence>
<dbReference type="EMBL" id="FR872582">
    <property type="protein sequence ID" value="CCB90100.1"/>
    <property type="molecule type" value="Genomic_DNA"/>
</dbReference>
<protein>
    <submittedName>
        <fullName evidence="1">Uncharacterized protein</fullName>
    </submittedName>
</protein>
<name>F8L461_SIMNZ</name>
<evidence type="ECO:0000313" key="1">
    <source>
        <dbReference type="EMBL" id="CCB90100.1"/>
    </source>
</evidence>
<keyword evidence="2" id="KW-1185">Reference proteome</keyword>
<dbReference type="OrthoDB" id="20234at2"/>
<reference key="1">
    <citation type="journal article" date="2011" name="Mol. Biol. Evol.">
        <title>Unity in variety -- the pan-genome of the Chlamydiae.</title>
        <authorList>
            <person name="Collingro A."/>
            <person name="Tischler P."/>
            <person name="Weinmaier T."/>
            <person name="Penz T."/>
            <person name="Heinz E."/>
            <person name="Brunham R.C."/>
            <person name="Read T.D."/>
            <person name="Bavoil P.M."/>
            <person name="Sachse K."/>
            <person name="Kahane S."/>
            <person name="Friedman M.G."/>
            <person name="Rattei T."/>
            <person name="Myers G.S.A."/>
            <person name="Horn M."/>
        </authorList>
    </citation>
    <scope>NUCLEOTIDE SEQUENCE</scope>
    <source>
        <strain>Z</strain>
    </source>
</reference>
<dbReference type="AlphaFoldDB" id="F8L461"/>